<dbReference type="Pfam" id="PF14995">
    <property type="entry name" value="TMEM107"/>
    <property type="match status" value="1"/>
</dbReference>
<reference evidence="8" key="1">
    <citation type="submission" date="2017-05" db="UniProtKB">
        <authorList>
            <consortium name="EnsemblMetazoa"/>
        </authorList>
    </citation>
    <scope>IDENTIFICATION</scope>
</reference>
<keyword evidence="6 7" id="KW-0472">Membrane</keyword>
<dbReference type="GO" id="GO:1905515">
    <property type="term" value="P:non-motile cilium assembly"/>
    <property type="evidence" value="ECO:0007669"/>
    <property type="project" value="TreeGrafter"/>
</dbReference>
<dbReference type="PANTHER" id="PTHR34341">
    <property type="entry name" value="TRANSMEMBRANE PROTEIN 107"/>
    <property type="match status" value="1"/>
</dbReference>
<dbReference type="GO" id="GO:0036038">
    <property type="term" value="C:MKS complex"/>
    <property type="evidence" value="ECO:0007669"/>
    <property type="project" value="TreeGrafter"/>
</dbReference>
<keyword evidence="4" id="KW-0970">Cilium biogenesis/degradation</keyword>
<dbReference type="eggNOG" id="ENOG502RZG7">
    <property type="taxonomic scope" value="Eukaryota"/>
</dbReference>
<protein>
    <recommendedName>
        <fullName evidence="2">Transmembrane protein 107</fullName>
    </recommendedName>
</protein>
<sequence length="141" mass="15600">MAATTTIIPCRFLALMAHLVITVMLYWSREPNVLACTNQGVVPGSDQYSTKDTQLLVAVSLSLACLIVEVVGLVTGLSMFSNTTNILSIALHVTGSILISLYVVDVWSCDIYWTIFAFFCFLPFVVEVFVIAYTLKFKVFN</sequence>
<evidence type="ECO:0000256" key="6">
    <source>
        <dbReference type="ARBA" id="ARBA00023136"/>
    </source>
</evidence>
<keyword evidence="5 7" id="KW-1133">Transmembrane helix</keyword>
<dbReference type="OMA" id="VCLKKVP"/>
<name>A0A1X7UYX2_AMPQE</name>
<accession>A0A1X7UYX2</accession>
<keyword evidence="3 7" id="KW-0812">Transmembrane</keyword>
<proteinExistence type="predicted"/>
<feature type="transmembrane region" description="Helical" evidence="7">
    <location>
        <begin position="86"/>
        <end position="105"/>
    </location>
</feature>
<feature type="transmembrane region" description="Helical" evidence="7">
    <location>
        <begin position="111"/>
        <end position="135"/>
    </location>
</feature>
<feature type="transmembrane region" description="Helical" evidence="7">
    <location>
        <begin position="55"/>
        <end position="74"/>
    </location>
</feature>
<feature type="transmembrane region" description="Helical" evidence="7">
    <location>
        <begin position="12"/>
        <end position="28"/>
    </location>
</feature>
<comment type="subcellular location">
    <subcellularLocation>
        <location evidence="1">Membrane</location>
        <topology evidence="1">Multi-pass membrane protein</topology>
    </subcellularLocation>
</comment>
<organism evidence="8">
    <name type="scientific">Amphimedon queenslandica</name>
    <name type="common">Sponge</name>
    <dbReference type="NCBI Taxonomy" id="400682"/>
    <lineage>
        <taxon>Eukaryota</taxon>
        <taxon>Metazoa</taxon>
        <taxon>Porifera</taxon>
        <taxon>Demospongiae</taxon>
        <taxon>Heteroscleromorpha</taxon>
        <taxon>Haplosclerida</taxon>
        <taxon>Niphatidae</taxon>
        <taxon>Amphimedon</taxon>
    </lineage>
</organism>
<dbReference type="STRING" id="400682.A0A1X7UYX2"/>
<evidence type="ECO:0000256" key="5">
    <source>
        <dbReference type="ARBA" id="ARBA00022989"/>
    </source>
</evidence>
<dbReference type="InParanoid" id="A0A1X7UYX2"/>
<evidence type="ECO:0000256" key="2">
    <source>
        <dbReference type="ARBA" id="ARBA00015652"/>
    </source>
</evidence>
<dbReference type="PANTHER" id="PTHR34341:SF1">
    <property type="entry name" value="TRANSMEMBRANE PROTEIN 107"/>
    <property type="match status" value="1"/>
</dbReference>
<evidence type="ECO:0000256" key="1">
    <source>
        <dbReference type="ARBA" id="ARBA00004141"/>
    </source>
</evidence>
<evidence type="ECO:0000256" key="4">
    <source>
        <dbReference type="ARBA" id="ARBA00022794"/>
    </source>
</evidence>
<evidence type="ECO:0000256" key="3">
    <source>
        <dbReference type="ARBA" id="ARBA00022692"/>
    </source>
</evidence>
<evidence type="ECO:0000256" key="7">
    <source>
        <dbReference type="SAM" id="Phobius"/>
    </source>
</evidence>
<dbReference type="GO" id="GO:0016020">
    <property type="term" value="C:membrane"/>
    <property type="evidence" value="ECO:0007669"/>
    <property type="project" value="UniProtKB-SubCell"/>
</dbReference>
<dbReference type="GO" id="GO:1904491">
    <property type="term" value="P:protein localization to ciliary transition zone"/>
    <property type="evidence" value="ECO:0007669"/>
    <property type="project" value="TreeGrafter"/>
</dbReference>
<evidence type="ECO:0000313" key="8">
    <source>
        <dbReference type="EnsemblMetazoa" id="Aqu2.1.32719_001"/>
    </source>
</evidence>
<dbReference type="AlphaFoldDB" id="A0A1X7UYX2"/>
<dbReference type="InterPro" id="IPR029248">
    <property type="entry name" value="TMEM107"/>
</dbReference>
<dbReference type="EnsemblMetazoa" id="Aqu2.1.32719_001">
    <property type="protein sequence ID" value="Aqu2.1.32719_001"/>
    <property type="gene ID" value="Aqu2.1.32719"/>
</dbReference>